<dbReference type="GO" id="GO:0051607">
    <property type="term" value="P:defense response to virus"/>
    <property type="evidence" value="ECO:0007669"/>
    <property type="project" value="UniProtKB-KW"/>
</dbReference>
<reference evidence="10 11" key="1">
    <citation type="submission" date="2018-07" db="EMBL/GenBank/DDBJ databases">
        <title>Chryseobacterium lacus sp. nov., isolated from lake water.</title>
        <authorList>
            <person name="Li C.-M."/>
        </authorList>
    </citation>
    <scope>NUCLEOTIDE SEQUENCE [LARGE SCALE GENOMIC DNA]</scope>
    <source>
        <strain evidence="10 11">YLOS41</strain>
    </source>
</reference>
<keyword evidence="11" id="KW-1185">Reference proteome</keyword>
<dbReference type="InterPro" id="IPR029035">
    <property type="entry name" value="DHS-like_NAD/FAD-binding_dom"/>
</dbReference>
<keyword evidence="1" id="KW-0378">Hydrolase</keyword>
<evidence type="ECO:0000256" key="8">
    <source>
        <dbReference type="PROSITE-ProRule" id="PRU00236"/>
    </source>
</evidence>
<feature type="domain" description="Deacetylase sirtuin-type" evidence="9">
    <location>
        <begin position="1"/>
        <end position="285"/>
    </location>
</feature>
<organism evidence="10 11">
    <name type="scientific">Chryseobacterium lacus</name>
    <dbReference type="NCBI Taxonomy" id="2058346"/>
    <lineage>
        <taxon>Bacteria</taxon>
        <taxon>Pseudomonadati</taxon>
        <taxon>Bacteroidota</taxon>
        <taxon>Flavobacteriia</taxon>
        <taxon>Flavobacteriales</taxon>
        <taxon>Weeksellaceae</taxon>
        <taxon>Chryseobacterium group</taxon>
        <taxon>Chryseobacterium</taxon>
    </lineage>
</organism>
<evidence type="ECO:0000256" key="5">
    <source>
        <dbReference type="ARBA" id="ARBA00035014"/>
    </source>
</evidence>
<dbReference type="Proteomes" id="UP000252172">
    <property type="component" value="Unassembled WGS sequence"/>
</dbReference>
<proteinExistence type="inferred from homology"/>
<name>A0A368MYA1_9FLAO</name>
<dbReference type="Pfam" id="PF18185">
    <property type="entry name" value="STALD"/>
    <property type="match status" value="1"/>
</dbReference>
<dbReference type="InterPro" id="IPR026590">
    <property type="entry name" value="Ssirtuin_cat_dom"/>
</dbReference>
<evidence type="ECO:0000256" key="6">
    <source>
        <dbReference type="ARBA" id="ARBA00035033"/>
    </source>
</evidence>
<evidence type="ECO:0000259" key="9">
    <source>
        <dbReference type="PROSITE" id="PS50305"/>
    </source>
</evidence>
<evidence type="ECO:0000256" key="7">
    <source>
        <dbReference type="ARBA" id="ARBA00047575"/>
    </source>
</evidence>
<gene>
    <name evidence="10" type="ORF">DQ356_08495</name>
</gene>
<comment type="caution">
    <text evidence="8">Lacks conserved residue(s) required for the propagation of feature annotation.</text>
</comment>
<evidence type="ECO:0000256" key="4">
    <source>
        <dbReference type="ARBA" id="ARBA00034327"/>
    </source>
</evidence>
<accession>A0A368MYA1</accession>
<dbReference type="EMBL" id="QPIE01000005">
    <property type="protein sequence ID" value="RCU42833.1"/>
    <property type="molecule type" value="Genomic_DNA"/>
</dbReference>
<comment type="similarity">
    <text evidence="5">Belongs to the soluble Thoeris ThsA family.</text>
</comment>
<evidence type="ECO:0000313" key="10">
    <source>
        <dbReference type="EMBL" id="RCU42833.1"/>
    </source>
</evidence>
<comment type="catalytic activity">
    <reaction evidence="7">
        <text>NAD(+) + H2O = ADP-D-ribose + nicotinamide + H(+)</text>
        <dbReference type="Rhea" id="RHEA:16301"/>
        <dbReference type="ChEBI" id="CHEBI:15377"/>
        <dbReference type="ChEBI" id="CHEBI:15378"/>
        <dbReference type="ChEBI" id="CHEBI:17154"/>
        <dbReference type="ChEBI" id="CHEBI:57540"/>
        <dbReference type="ChEBI" id="CHEBI:57967"/>
        <dbReference type="EC" id="3.2.2.5"/>
    </reaction>
    <physiologicalReaction direction="left-to-right" evidence="7">
        <dbReference type="Rhea" id="RHEA:16302"/>
    </physiologicalReaction>
</comment>
<protein>
    <recommendedName>
        <fullName evidence="6">NAD(+) hydrolase ThsA</fullName>
        <ecNumber evidence="4">3.2.2.5</ecNumber>
    </recommendedName>
</protein>
<keyword evidence="3" id="KW-0051">Antiviral defense</keyword>
<evidence type="ECO:0000256" key="1">
    <source>
        <dbReference type="ARBA" id="ARBA00022801"/>
    </source>
</evidence>
<dbReference type="GO" id="GO:0003953">
    <property type="term" value="F:NAD+ nucleosidase activity"/>
    <property type="evidence" value="ECO:0007669"/>
    <property type="project" value="UniProtKB-EC"/>
</dbReference>
<evidence type="ECO:0000313" key="11">
    <source>
        <dbReference type="Proteomes" id="UP000252172"/>
    </source>
</evidence>
<dbReference type="AlphaFoldDB" id="A0A368MYA1"/>
<dbReference type="CDD" id="cd01406">
    <property type="entry name" value="SIR2-like"/>
    <property type="match status" value="1"/>
</dbReference>
<dbReference type="RefSeq" id="WP_114304044.1">
    <property type="nucleotide sequence ID" value="NZ_QPIE01000005.1"/>
</dbReference>
<dbReference type="InterPro" id="IPR041486">
    <property type="entry name" value="ThsA_STALD"/>
</dbReference>
<evidence type="ECO:0000256" key="3">
    <source>
        <dbReference type="ARBA" id="ARBA00023118"/>
    </source>
</evidence>
<sequence length="480" mass="55616">MKFSNEIDIFINDYVKDLNSGTASIFAGAGMSIPAGFVNWTDLMSEIATDLGLDLNLEKDLVSIAQFHVNENQNRTKINRKILEEFTEDVSETDNHRIVARLPVSSIWTTNYDQLIEKSFEKEYKVIDVKYTNDQLLTTKPKRDIVIYKMHGDVSHPNDAILTKEQYEHYYQTHEPFINALSGELTTKTFLFIGFSFNDPNLDYVLSRLNFRFRKQQRQHYCFVKTPKIGDYNIPDQASLDYSIKKQNLIINDLKRYGIKSLKIEKYSDITEVLKEIEIRYKKQTVFISGSAETYEPYEKNDALGFVHKLSKLLIRNEYKIVNGFGWGIGSSVINGALEQIYENPKKHSESQLIMKPFPQFESGNKKLPELWKEYRQNMISQCGLCIFIFGNKNDKGEIINADGVIKEFEIAKQNQCICIPIGTTQYASKIIFEEISKNPENYYDNYEAIFPFIVKLNDTSLSLDEILKVIQELLNKIKK</sequence>
<dbReference type="SUPFAM" id="SSF52467">
    <property type="entry name" value="DHS-like NAD/FAD-binding domain"/>
    <property type="match status" value="1"/>
</dbReference>
<keyword evidence="2" id="KW-0520">NAD</keyword>
<evidence type="ECO:0000256" key="2">
    <source>
        <dbReference type="ARBA" id="ARBA00023027"/>
    </source>
</evidence>
<comment type="caution">
    <text evidence="10">The sequence shown here is derived from an EMBL/GenBank/DDBJ whole genome shotgun (WGS) entry which is preliminary data.</text>
</comment>
<dbReference type="OrthoDB" id="1688888at2"/>
<dbReference type="Pfam" id="PF13289">
    <property type="entry name" value="SIR2_2"/>
    <property type="match status" value="1"/>
</dbReference>
<dbReference type="PROSITE" id="PS50305">
    <property type="entry name" value="SIRTUIN"/>
    <property type="match status" value="1"/>
</dbReference>
<dbReference type="EC" id="3.2.2.5" evidence="4"/>